<protein>
    <submittedName>
        <fullName evidence="2">Uncharacterized protein</fullName>
    </submittedName>
</protein>
<name>A0A0A6PSI2_CLOBU</name>
<sequence length="95" mass="11216">MRRIQTYEFKLSVLILFIISFIIPANISENGTIKVYNFGFPCDYWSIYQWNEGSSQLFNNLFNGNKGMNINILGLFFNLFIIYTLLILLKKIYIN</sequence>
<dbReference type="EMBL" id="LRDH01000096">
    <property type="protein sequence ID" value="PPV15752.1"/>
    <property type="molecule type" value="Genomic_DNA"/>
</dbReference>
<evidence type="ECO:0000256" key="1">
    <source>
        <dbReference type="SAM" id="Phobius"/>
    </source>
</evidence>
<dbReference type="Proteomes" id="UP000238081">
    <property type="component" value="Unassembled WGS sequence"/>
</dbReference>
<evidence type="ECO:0000313" key="2">
    <source>
        <dbReference type="EMBL" id="PPV15752.1"/>
    </source>
</evidence>
<keyword evidence="1" id="KW-1133">Transmembrane helix</keyword>
<proteinExistence type="predicted"/>
<evidence type="ECO:0000313" key="3">
    <source>
        <dbReference type="Proteomes" id="UP000238081"/>
    </source>
</evidence>
<reference evidence="2 3" key="1">
    <citation type="submission" date="2016-01" db="EMBL/GenBank/DDBJ databases">
        <title>Characterization of the Clostridium difficile lineages that are prevalent in Hong Kong and China.</title>
        <authorList>
            <person name="Kwok J.S.-L."/>
            <person name="Lam W.-Y."/>
            <person name="Ip M."/>
            <person name="Chan T.-F."/>
            <person name="Hawkey P.M."/>
            <person name="Tsui S.K.-W."/>
        </authorList>
    </citation>
    <scope>NUCLEOTIDE SEQUENCE [LARGE SCALE GENOMIC DNA]</scope>
    <source>
        <strain evidence="2 3">300064</strain>
    </source>
</reference>
<dbReference type="RefSeq" id="WP_003414472.1">
    <property type="nucleotide sequence ID" value="NZ_JBAMGI010000012.1"/>
</dbReference>
<comment type="caution">
    <text evidence="2">The sequence shown here is derived from an EMBL/GenBank/DDBJ whole genome shotgun (WGS) entry which is preliminary data.</text>
</comment>
<keyword evidence="1" id="KW-0472">Membrane</keyword>
<feature type="transmembrane region" description="Helical" evidence="1">
    <location>
        <begin position="7"/>
        <end position="27"/>
    </location>
</feature>
<dbReference type="AlphaFoldDB" id="A0A0A6PSI2"/>
<organism evidence="2 3">
    <name type="scientific">Clostridium butyricum</name>
    <dbReference type="NCBI Taxonomy" id="1492"/>
    <lineage>
        <taxon>Bacteria</taxon>
        <taxon>Bacillati</taxon>
        <taxon>Bacillota</taxon>
        <taxon>Clostridia</taxon>
        <taxon>Eubacteriales</taxon>
        <taxon>Clostridiaceae</taxon>
        <taxon>Clostridium</taxon>
    </lineage>
</organism>
<accession>A0A0A6PSI2</accession>
<feature type="transmembrane region" description="Helical" evidence="1">
    <location>
        <begin position="70"/>
        <end position="89"/>
    </location>
</feature>
<keyword evidence="1" id="KW-0812">Transmembrane</keyword>
<gene>
    <name evidence="2" type="ORF">AWN73_01270</name>
</gene>